<evidence type="ECO:0000256" key="1">
    <source>
        <dbReference type="ARBA" id="ARBA00004141"/>
    </source>
</evidence>
<keyword evidence="4 6" id="KW-0472">Membrane</keyword>
<feature type="region of interest" description="Disordered" evidence="5">
    <location>
        <begin position="412"/>
        <end position="433"/>
    </location>
</feature>
<reference evidence="8 9" key="1">
    <citation type="journal article" date="2015" name="Int. J. Syst. Evol. Microbiol.">
        <title>Youhaiella tibetensis gen. nov., sp. nov., isolated from subsurface sediment.</title>
        <authorList>
            <person name="Wang Y.X."/>
            <person name="Huang F.Q."/>
            <person name="Nogi Y."/>
            <person name="Pang S.J."/>
            <person name="Wang P.K."/>
            <person name="Lv J."/>
        </authorList>
    </citation>
    <scope>NUCLEOTIDE SEQUENCE [LARGE SCALE GENOMIC DNA]</scope>
    <source>
        <strain evidence="9">fig4</strain>
    </source>
</reference>
<feature type="transmembrane region" description="Helical" evidence="6">
    <location>
        <begin position="40"/>
        <end position="59"/>
    </location>
</feature>
<evidence type="ECO:0000259" key="7">
    <source>
        <dbReference type="Pfam" id="PF04932"/>
    </source>
</evidence>
<evidence type="ECO:0000256" key="6">
    <source>
        <dbReference type="SAM" id="Phobius"/>
    </source>
</evidence>
<evidence type="ECO:0000256" key="3">
    <source>
        <dbReference type="ARBA" id="ARBA00022989"/>
    </source>
</evidence>
<feature type="transmembrane region" description="Helical" evidence="6">
    <location>
        <begin position="204"/>
        <end position="221"/>
    </location>
</feature>
<dbReference type="InterPro" id="IPR051533">
    <property type="entry name" value="WaaL-like"/>
</dbReference>
<gene>
    <name evidence="8" type="ORF">FNA67_00905</name>
</gene>
<dbReference type="OrthoDB" id="7943468at2"/>
<evidence type="ECO:0000256" key="5">
    <source>
        <dbReference type="SAM" id="MobiDB-lite"/>
    </source>
</evidence>
<feature type="transmembrane region" description="Helical" evidence="6">
    <location>
        <begin position="156"/>
        <end position="175"/>
    </location>
</feature>
<feature type="transmembrane region" description="Helical" evidence="6">
    <location>
        <begin position="362"/>
        <end position="379"/>
    </location>
</feature>
<keyword evidence="8" id="KW-0436">Ligase</keyword>
<dbReference type="PANTHER" id="PTHR37422">
    <property type="entry name" value="TEICHURONIC ACID BIOSYNTHESIS PROTEIN TUAE"/>
    <property type="match status" value="1"/>
</dbReference>
<feature type="transmembrane region" description="Helical" evidence="6">
    <location>
        <begin position="122"/>
        <end position="144"/>
    </location>
</feature>
<keyword evidence="2 6" id="KW-0812">Transmembrane</keyword>
<dbReference type="GO" id="GO:0016874">
    <property type="term" value="F:ligase activity"/>
    <property type="evidence" value="ECO:0007669"/>
    <property type="project" value="UniProtKB-KW"/>
</dbReference>
<dbReference type="PANTHER" id="PTHR37422:SF13">
    <property type="entry name" value="LIPOPOLYSACCHARIDE BIOSYNTHESIS PROTEIN PA4999-RELATED"/>
    <property type="match status" value="1"/>
</dbReference>
<proteinExistence type="predicted"/>
<feature type="domain" description="O-antigen ligase-related" evidence="7">
    <location>
        <begin position="187"/>
        <end position="342"/>
    </location>
</feature>
<accession>A0A5B9DIF1</accession>
<feature type="transmembrane region" description="Helical" evidence="6">
    <location>
        <begin position="12"/>
        <end position="34"/>
    </location>
</feature>
<dbReference type="GO" id="GO:0016020">
    <property type="term" value="C:membrane"/>
    <property type="evidence" value="ECO:0007669"/>
    <property type="project" value="UniProtKB-SubCell"/>
</dbReference>
<evidence type="ECO:0000256" key="2">
    <source>
        <dbReference type="ARBA" id="ARBA00022692"/>
    </source>
</evidence>
<feature type="transmembrane region" description="Helical" evidence="6">
    <location>
        <begin position="329"/>
        <end position="350"/>
    </location>
</feature>
<dbReference type="AlphaFoldDB" id="A0A5B9DIF1"/>
<protein>
    <submittedName>
        <fullName evidence="8">O-antigen ligase family protein</fullName>
    </submittedName>
</protein>
<dbReference type="Proteomes" id="UP000321062">
    <property type="component" value="Chromosome"/>
</dbReference>
<evidence type="ECO:0000256" key="4">
    <source>
        <dbReference type="ARBA" id="ARBA00023136"/>
    </source>
</evidence>
<keyword evidence="9" id="KW-1185">Reference proteome</keyword>
<dbReference type="EMBL" id="CP041690">
    <property type="protein sequence ID" value="QEE18826.1"/>
    <property type="molecule type" value="Genomic_DNA"/>
</dbReference>
<evidence type="ECO:0000313" key="9">
    <source>
        <dbReference type="Proteomes" id="UP000321062"/>
    </source>
</evidence>
<organism evidence="8 9">
    <name type="scientific">Paradevosia tibetensis</name>
    <dbReference type="NCBI Taxonomy" id="1447062"/>
    <lineage>
        <taxon>Bacteria</taxon>
        <taxon>Pseudomonadati</taxon>
        <taxon>Pseudomonadota</taxon>
        <taxon>Alphaproteobacteria</taxon>
        <taxon>Hyphomicrobiales</taxon>
        <taxon>Devosiaceae</taxon>
        <taxon>Paradevosia</taxon>
    </lineage>
</organism>
<feature type="transmembrane region" description="Helical" evidence="6">
    <location>
        <begin position="91"/>
        <end position="110"/>
    </location>
</feature>
<sequence length="433" mass="44764">MPDLPAEPALLVKYLTNLSAAAALGGGLVIICLWPEAGNVSVIAAQVLALGICLFTWSWGDLRRPAAALPLLAGLLLILAFGITATSALHIISVLVFAPLFLIGPLITVFRRASFRIDPGVIGGLAALGAGLALLVAIYDTFVLHSTRAGGIVANPIHFADVVVALGFLSLVGLFGGNRSKWIAVAGAAFALVTVILSGTRGAIVTIIPVAGLTLVLATLWGGLGRRAWLVISVLALIAIGAVVGTVQGGWSPVTRVIATVTSVLESGKTADSSDNERMLMYQAAYNAFLQSPFYGHGMVGFTKIAADTMPPELHTPVYDHLHNDVADFAVTGGIIGVIAYFCILLAPLVEAWRAEGPHRRAARLGAVVLVAGYFLMGLTNATFGILMLTVTFAVATAAIAHLSRPPARDLSQATGVVDSPGSSTRLADAPSA</sequence>
<dbReference type="Pfam" id="PF04932">
    <property type="entry name" value="Wzy_C"/>
    <property type="match status" value="1"/>
</dbReference>
<dbReference type="KEGG" id="yti:FNA67_00905"/>
<keyword evidence="3 6" id="KW-1133">Transmembrane helix</keyword>
<name>A0A5B9DIF1_9HYPH</name>
<dbReference type="InterPro" id="IPR007016">
    <property type="entry name" value="O-antigen_ligase-rel_domated"/>
</dbReference>
<evidence type="ECO:0000313" key="8">
    <source>
        <dbReference type="EMBL" id="QEE18826.1"/>
    </source>
</evidence>
<comment type="subcellular location">
    <subcellularLocation>
        <location evidence="1">Membrane</location>
        <topology evidence="1">Multi-pass membrane protein</topology>
    </subcellularLocation>
</comment>
<feature type="transmembrane region" description="Helical" evidence="6">
    <location>
        <begin position="182"/>
        <end position="198"/>
    </location>
</feature>
<feature type="transmembrane region" description="Helical" evidence="6">
    <location>
        <begin position="228"/>
        <end position="247"/>
    </location>
</feature>